<dbReference type="RefSeq" id="WP_309796749.1">
    <property type="nucleotide sequence ID" value="NZ_JAVDPW010000007.1"/>
</dbReference>
<feature type="compositionally biased region" description="Basic and acidic residues" evidence="1">
    <location>
        <begin position="67"/>
        <end position="76"/>
    </location>
</feature>
<feature type="region of interest" description="Disordered" evidence="1">
    <location>
        <begin position="1"/>
        <end position="29"/>
    </location>
</feature>
<name>A0ABU1JSA6_9PROT</name>
<evidence type="ECO:0000256" key="1">
    <source>
        <dbReference type="SAM" id="MobiDB-lite"/>
    </source>
</evidence>
<sequence>MASTGKDAIVDFASGDRTELSGIDPDGNDATGATAFSFGTGGLTGAAGELRVIDFGDGRQGVYLDVDGDKRPDPRPPEAATNSRRCACPGSAYGRATRAEASPAAGPLFLDSDHHRSAADLGCSGPARSAESAGILWVRSMSAVGETIR</sequence>
<proteinExistence type="predicted"/>
<accession>A0ABU1JSA6</accession>
<dbReference type="Proteomes" id="UP001262410">
    <property type="component" value="Unassembled WGS sequence"/>
</dbReference>
<keyword evidence="3" id="KW-1185">Reference proteome</keyword>
<evidence type="ECO:0000313" key="2">
    <source>
        <dbReference type="EMBL" id="MDR6291493.1"/>
    </source>
</evidence>
<protein>
    <submittedName>
        <fullName evidence="2">Uncharacterized protein</fullName>
    </submittedName>
</protein>
<comment type="caution">
    <text evidence="2">The sequence shown here is derived from an EMBL/GenBank/DDBJ whole genome shotgun (WGS) entry which is preliminary data.</text>
</comment>
<dbReference type="EMBL" id="JAVDPW010000007">
    <property type="protein sequence ID" value="MDR6291493.1"/>
    <property type="molecule type" value="Genomic_DNA"/>
</dbReference>
<reference evidence="2 3" key="1">
    <citation type="submission" date="2023-07" db="EMBL/GenBank/DDBJ databases">
        <title>Sorghum-associated microbial communities from plants grown in Nebraska, USA.</title>
        <authorList>
            <person name="Schachtman D."/>
        </authorList>
    </citation>
    <scope>NUCLEOTIDE SEQUENCE [LARGE SCALE GENOMIC DNA]</scope>
    <source>
        <strain evidence="2 3">584</strain>
    </source>
</reference>
<gene>
    <name evidence="2" type="ORF">E9232_004027</name>
</gene>
<evidence type="ECO:0000313" key="3">
    <source>
        <dbReference type="Proteomes" id="UP001262410"/>
    </source>
</evidence>
<feature type="region of interest" description="Disordered" evidence="1">
    <location>
        <begin position="64"/>
        <end position="86"/>
    </location>
</feature>
<organism evidence="2 3">
    <name type="scientific">Inquilinus ginsengisoli</name>
    <dbReference type="NCBI Taxonomy" id="363840"/>
    <lineage>
        <taxon>Bacteria</taxon>
        <taxon>Pseudomonadati</taxon>
        <taxon>Pseudomonadota</taxon>
        <taxon>Alphaproteobacteria</taxon>
        <taxon>Rhodospirillales</taxon>
        <taxon>Rhodospirillaceae</taxon>
        <taxon>Inquilinus</taxon>
    </lineage>
</organism>